<name>A0A0M3HUH4_ASCLU</name>
<dbReference type="WBParaSite" id="ALUE_0000644501-mRNA-1">
    <property type="protein sequence ID" value="ALUE_0000644501-mRNA-1"/>
    <property type="gene ID" value="ALUE_0000644501"/>
</dbReference>
<evidence type="ECO:0000256" key="1">
    <source>
        <dbReference type="SAM" id="SignalP"/>
    </source>
</evidence>
<evidence type="ECO:0000313" key="2">
    <source>
        <dbReference type="Proteomes" id="UP000036681"/>
    </source>
</evidence>
<sequence length="94" mass="10708">MMANCFEGLLSLSFIFLLAFLINEQSADASEVELHRRRPHDSDLGSLVNDLRARAISGRMRFGKRSDQERQLGTGSDEVPPYFAGSLNRFLWFQ</sequence>
<proteinExistence type="predicted"/>
<feature type="chain" id="PRO_5005656602" evidence="1">
    <location>
        <begin position="30"/>
        <end position="94"/>
    </location>
</feature>
<feature type="signal peptide" evidence="1">
    <location>
        <begin position="1"/>
        <end position="29"/>
    </location>
</feature>
<reference evidence="3" key="1">
    <citation type="submission" date="2017-02" db="UniProtKB">
        <authorList>
            <consortium name="WormBaseParasite"/>
        </authorList>
    </citation>
    <scope>IDENTIFICATION</scope>
</reference>
<keyword evidence="2" id="KW-1185">Reference proteome</keyword>
<accession>A0A0M3HUH4</accession>
<evidence type="ECO:0000313" key="3">
    <source>
        <dbReference type="WBParaSite" id="ALUE_0000644501-mRNA-1"/>
    </source>
</evidence>
<protein>
    <submittedName>
        <fullName evidence="3">Uncharacterized protein</fullName>
    </submittedName>
</protein>
<dbReference type="Proteomes" id="UP000036681">
    <property type="component" value="Unplaced"/>
</dbReference>
<keyword evidence="1" id="KW-0732">Signal</keyword>
<dbReference type="AlphaFoldDB" id="A0A0M3HUH4"/>
<organism evidence="2 3">
    <name type="scientific">Ascaris lumbricoides</name>
    <name type="common">Giant roundworm</name>
    <dbReference type="NCBI Taxonomy" id="6252"/>
    <lineage>
        <taxon>Eukaryota</taxon>
        <taxon>Metazoa</taxon>
        <taxon>Ecdysozoa</taxon>
        <taxon>Nematoda</taxon>
        <taxon>Chromadorea</taxon>
        <taxon>Rhabditida</taxon>
        <taxon>Spirurina</taxon>
        <taxon>Ascaridomorpha</taxon>
        <taxon>Ascaridoidea</taxon>
        <taxon>Ascarididae</taxon>
        <taxon>Ascaris</taxon>
    </lineage>
</organism>